<accession>A0ABV6USI1</accession>
<keyword evidence="1" id="KW-0732">Signal</keyword>
<feature type="chain" id="PRO_5046162500" description="CHRD domain-containing protein" evidence="1">
    <location>
        <begin position="30"/>
        <end position="194"/>
    </location>
</feature>
<keyword evidence="3" id="KW-1185">Reference proteome</keyword>
<reference evidence="2 3" key="1">
    <citation type="submission" date="2024-09" db="EMBL/GenBank/DDBJ databases">
        <authorList>
            <person name="Lee S.D."/>
        </authorList>
    </citation>
    <scope>NUCLEOTIDE SEQUENCE [LARGE SCALE GENOMIC DNA]</scope>
    <source>
        <strain evidence="2 3">N1-5</strain>
    </source>
</reference>
<dbReference type="RefSeq" id="WP_030264435.1">
    <property type="nucleotide sequence ID" value="NZ_JBHEZZ010000014.1"/>
</dbReference>
<evidence type="ECO:0008006" key="4">
    <source>
        <dbReference type="Google" id="ProtNLM"/>
    </source>
</evidence>
<dbReference type="Proteomes" id="UP001592528">
    <property type="component" value="Unassembled WGS sequence"/>
</dbReference>
<evidence type="ECO:0000313" key="2">
    <source>
        <dbReference type="EMBL" id="MFC1404425.1"/>
    </source>
</evidence>
<sequence length="194" mass="18987">MHARRFLPVVVAASAALALGLTLPGSATAATAASGSAVITESSTFFQQAAAQGVFAAPLPSATGAYSSANGLTSTFPVTGGTGNVDQITADLQLGGGLLIVDVKTGRAAAFTNLDFNTFLGQFTGVPVGGSTPVALLDPAGDLSVGGDGTAQTLTSSELDVDPAGAAYLNAHLQTGFFAGQSVGSFAVSYTPAS</sequence>
<feature type="signal peptide" evidence="1">
    <location>
        <begin position="1"/>
        <end position="29"/>
    </location>
</feature>
<evidence type="ECO:0000256" key="1">
    <source>
        <dbReference type="SAM" id="SignalP"/>
    </source>
</evidence>
<protein>
    <recommendedName>
        <fullName evidence="4">CHRD domain-containing protein</fullName>
    </recommendedName>
</protein>
<name>A0ABV6USI1_9ACTN</name>
<comment type="caution">
    <text evidence="2">The sequence shown here is derived from an EMBL/GenBank/DDBJ whole genome shotgun (WGS) entry which is preliminary data.</text>
</comment>
<proteinExistence type="predicted"/>
<gene>
    <name evidence="2" type="ORF">ACEZDJ_24315</name>
</gene>
<organism evidence="2 3">
    <name type="scientific">Streptacidiphilus cavernicola</name>
    <dbReference type="NCBI Taxonomy" id="3342716"/>
    <lineage>
        <taxon>Bacteria</taxon>
        <taxon>Bacillati</taxon>
        <taxon>Actinomycetota</taxon>
        <taxon>Actinomycetes</taxon>
        <taxon>Kitasatosporales</taxon>
        <taxon>Streptomycetaceae</taxon>
        <taxon>Streptacidiphilus</taxon>
    </lineage>
</organism>
<evidence type="ECO:0000313" key="3">
    <source>
        <dbReference type="Proteomes" id="UP001592528"/>
    </source>
</evidence>
<dbReference type="EMBL" id="JBHEZZ010000014">
    <property type="protein sequence ID" value="MFC1404425.1"/>
    <property type="molecule type" value="Genomic_DNA"/>
</dbReference>